<dbReference type="SUPFAM" id="SSF53474">
    <property type="entry name" value="alpha/beta-Hydrolases"/>
    <property type="match status" value="1"/>
</dbReference>
<keyword evidence="1" id="KW-0472">Membrane</keyword>
<dbReference type="EMBL" id="RJLN01000068">
    <property type="protein sequence ID" value="RNL95005.1"/>
    <property type="molecule type" value="Genomic_DNA"/>
</dbReference>
<dbReference type="Proteomes" id="UP000280698">
    <property type="component" value="Unassembled WGS sequence"/>
</dbReference>
<accession>A0ABX9WBN8</accession>
<sequence length="535" mass="57841">MLLLLAMLPPVLEAAVLSGIGFTGARALAPQATGVWPYDSYHDLRWLLVYHNSWWHFLLGLVGLTAVRGLLSAGLTALAWPAQVQRPPFGWLVRRNLEVAALAAVIISPWAALSVAFSVVALSWYLLASLVPMLVLAPFLQRAGVVGTWWRGLPTIELLGWSVLNFAVLTFAGALISSTRGWWGVPVTALAGAANGLLWRQTVAAAALPARIRWPRVPVAPVAIVLTMAGAVAAQSLIGLALGTPGEWTPPVVSERLPDRVPHAVIVIAGHDSEWNGRPPVDPRVERFSYAGLDRGGRPLPYAPEATHRTLDSSAVLLAAQVDALHRRTGRPIALLGSSEGAMVARTYLDKWSKPTPVEAVMLFSPLIQPGRAYYPPPGHSGWGVAAGWELRGIFWLANLGREVRSGPDEPFVRSVLIDAPFYRNRTLCPVPGVRMVAFLPTSSAAEAPPGEYSQVPVFQLPAFHGGLIGRRAAEDRVVDFLAGGRIDRPRREYDLFQRLGSAWQAPPLALVVNPVWAATREADPAFTGRICEPR</sequence>
<feature type="transmembrane region" description="Helical" evidence="1">
    <location>
        <begin position="123"/>
        <end position="140"/>
    </location>
</feature>
<feature type="transmembrane region" description="Helical" evidence="1">
    <location>
        <begin position="152"/>
        <end position="176"/>
    </location>
</feature>
<evidence type="ECO:0000313" key="2">
    <source>
        <dbReference type="EMBL" id="RNL95005.1"/>
    </source>
</evidence>
<keyword evidence="1" id="KW-0812">Transmembrane</keyword>
<reference evidence="2 3" key="1">
    <citation type="submission" date="2018-11" db="EMBL/GenBank/DDBJ databases">
        <title>Micromonospora sp. PPF5-17, a new actinomycetes isolated from a hot spring soil.</title>
        <authorList>
            <person name="Thawai C."/>
        </authorList>
    </citation>
    <scope>NUCLEOTIDE SEQUENCE [LARGE SCALE GENOMIC DNA]</scope>
    <source>
        <strain evidence="2 3">PPF5-17</strain>
    </source>
</reference>
<proteinExistence type="predicted"/>
<evidence type="ECO:0000256" key="1">
    <source>
        <dbReference type="SAM" id="Phobius"/>
    </source>
</evidence>
<keyword evidence="3" id="KW-1185">Reference proteome</keyword>
<evidence type="ECO:0000313" key="3">
    <source>
        <dbReference type="Proteomes" id="UP000280698"/>
    </source>
</evidence>
<feature type="transmembrane region" description="Helical" evidence="1">
    <location>
        <begin position="54"/>
        <end position="78"/>
    </location>
</feature>
<gene>
    <name evidence="2" type="ORF">EFE23_20725</name>
</gene>
<name>A0ABX9WBN8_9ACTN</name>
<organism evidence="2 3">
    <name type="scientific">Micromonospora solifontis</name>
    <dbReference type="NCBI Taxonomy" id="2487138"/>
    <lineage>
        <taxon>Bacteria</taxon>
        <taxon>Bacillati</taxon>
        <taxon>Actinomycetota</taxon>
        <taxon>Actinomycetes</taxon>
        <taxon>Micromonosporales</taxon>
        <taxon>Micromonosporaceae</taxon>
        <taxon>Micromonospora</taxon>
    </lineage>
</organism>
<comment type="caution">
    <text evidence="2">The sequence shown here is derived from an EMBL/GenBank/DDBJ whole genome shotgun (WGS) entry which is preliminary data.</text>
</comment>
<keyword evidence="1" id="KW-1133">Transmembrane helix</keyword>
<dbReference type="InterPro" id="IPR029058">
    <property type="entry name" value="AB_hydrolase_fold"/>
</dbReference>
<protein>
    <submittedName>
        <fullName evidence="2">Uncharacterized protein</fullName>
    </submittedName>
</protein>
<feature type="transmembrane region" description="Helical" evidence="1">
    <location>
        <begin position="219"/>
        <end position="242"/>
    </location>
</feature>
<dbReference type="RefSeq" id="WP_123242605.1">
    <property type="nucleotide sequence ID" value="NZ_JAAHBY010000068.1"/>
</dbReference>
<feature type="transmembrane region" description="Helical" evidence="1">
    <location>
        <begin position="182"/>
        <end position="199"/>
    </location>
</feature>
<dbReference type="Gene3D" id="3.40.50.1820">
    <property type="entry name" value="alpha/beta hydrolase"/>
    <property type="match status" value="1"/>
</dbReference>
<feature type="transmembrane region" description="Helical" evidence="1">
    <location>
        <begin position="99"/>
        <end position="117"/>
    </location>
</feature>